<gene>
    <name evidence="3" type="ORF">L5G33_15540</name>
</gene>
<dbReference type="RefSeq" id="WP_236999090.1">
    <property type="nucleotide sequence ID" value="NZ_JAKKOR010000011.1"/>
</dbReference>
<reference evidence="3 4" key="1">
    <citation type="submission" date="2022-01" db="EMBL/GenBank/DDBJ databases">
        <authorList>
            <person name="Huang Y."/>
        </authorList>
    </citation>
    <scope>NUCLEOTIDE SEQUENCE [LARGE SCALE GENOMIC DNA]</scope>
    <source>
        <strain evidence="3 4">HY366</strain>
    </source>
</reference>
<keyword evidence="4" id="KW-1185">Reference proteome</keyword>
<proteinExistence type="predicted"/>
<organism evidence="3 4">
    <name type="scientific">Gordonia liuliyuniae</name>
    <dbReference type="NCBI Taxonomy" id="2911517"/>
    <lineage>
        <taxon>Bacteria</taxon>
        <taxon>Bacillati</taxon>
        <taxon>Actinomycetota</taxon>
        <taxon>Actinomycetes</taxon>
        <taxon>Mycobacteriales</taxon>
        <taxon>Gordoniaceae</taxon>
        <taxon>Gordonia</taxon>
    </lineage>
</organism>
<protein>
    <recommendedName>
        <fullName evidence="5">Phage integrase family protein</fullName>
    </recommendedName>
</protein>
<comment type="caution">
    <text evidence="3">The sequence shown here is derived from an EMBL/GenBank/DDBJ whole genome shotgun (WGS) entry which is preliminary data.</text>
</comment>
<accession>A0ABS9IWD8</accession>
<feature type="region of interest" description="Disordered" evidence="2">
    <location>
        <begin position="177"/>
        <end position="206"/>
    </location>
</feature>
<evidence type="ECO:0008006" key="5">
    <source>
        <dbReference type="Google" id="ProtNLM"/>
    </source>
</evidence>
<dbReference type="SUPFAM" id="SSF56349">
    <property type="entry name" value="DNA breaking-rejoining enzymes"/>
    <property type="match status" value="1"/>
</dbReference>
<evidence type="ECO:0000313" key="4">
    <source>
        <dbReference type="Proteomes" id="UP001200110"/>
    </source>
</evidence>
<dbReference type="Gene3D" id="1.10.443.10">
    <property type="entry name" value="Intergrase catalytic core"/>
    <property type="match status" value="1"/>
</dbReference>
<dbReference type="Proteomes" id="UP001200110">
    <property type="component" value="Unassembled WGS sequence"/>
</dbReference>
<evidence type="ECO:0000256" key="2">
    <source>
        <dbReference type="SAM" id="MobiDB-lite"/>
    </source>
</evidence>
<evidence type="ECO:0000313" key="3">
    <source>
        <dbReference type="EMBL" id="MCF8589868.1"/>
    </source>
</evidence>
<dbReference type="EMBL" id="JAKKOR010000011">
    <property type="protein sequence ID" value="MCF8589868.1"/>
    <property type="molecule type" value="Genomic_DNA"/>
</dbReference>
<dbReference type="InterPro" id="IPR011010">
    <property type="entry name" value="DNA_brk_join_enz"/>
</dbReference>
<dbReference type="InterPro" id="IPR013762">
    <property type="entry name" value="Integrase-like_cat_sf"/>
</dbReference>
<name>A0ABS9IWD8_9ACTN</name>
<sequence>MVTVRTVAPHWMLSPIAGCGNQLFLNLDHIRLPLARGFNRGDAARRNPSRLPPRSPAWVIRATALPAVDDPTICPPPTSPGQLELFPVRRHLTRALASRIFNREVDGLDEAISAIAAMKAEYGRGGAWSAALTRMMRLVLAAMIADEAEAMTPSDADGIDDYRGSIVEVLRRVDRWDENGRPATRGSPSPANDARRKSLPTTRWRTKKPAHQRQCAECGSWGNDYTLCGRCRWWRQGHPVGDCERCGRSGIHVGTSEFIPDDDRTLCRSCTLTLVTAWPDPVPPTGNQLFFAGPLAPAIRTQSGALGYEPPNWRTEQVIKRRREEPASAASEHRQHRGQFELFSLTRDWSGVCDDPPPALSPEDIALLEAMRTYVSEMKWSPPAIRVLLRTLRILFGWLGSDAPIHEHDVWPLNAAYDNVTAVHAVFVLEAFSMVDRDEPSTSDERWVQARIEELKPPFATEIEVWVRAMRGYGRRRRPPLQWRVIAGYLRRARSLIEFAAERYSSLSEVTADDVRRWRDENSTTPDAGNYGVAVRSIFGTLKAEKVISTDPTSRIPFRVVDHFPVGLPDDAIQGLLDRTATPMARAMVALTAIHGASRSEIVHLKIGEIDMAQARITLPKRVIYIDHVTMDALSRWFAERSTSWPMTRNDHVFITRNSAFTPEDKPISGDTLASAFRSIGTTCNALRTDRILYEAKISEDPVGLMRQFGLSVGSAMSYISAAHPEKSSTTRR</sequence>
<keyword evidence="1" id="KW-0233">DNA recombination</keyword>
<evidence type="ECO:0000256" key="1">
    <source>
        <dbReference type="ARBA" id="ARBA00023172"/>
    </source>
</evidence>